<protein>
    <recommendedName>
        <fullName evidence="4">Type III effector protein</fullName>
    </recommendedName>
</protein>
<evidence type="ECO:0000313" key="2">
    <source>
        <dbReference type="EMBL" id="CAJ0808262.1"/>
    </source>
</evidence>
<feature type="region of interest" description="Disordered" evidence="1">
    <location>
        <begin position="323"/>
        <end position="350"/>
    </location>
</feature>
<evidence type="ECO:0008006" key="4">
    <source>
        <dbReference type="Google" id="ProtNLM"/>
    </source>
</evidence>
<gene>
    <name evidence="2" type="ORF">LMG19083_04679</name>
</gene>
<reference evidence="2 3" key="1">
    <citation type="submission" date="2023-07" db="EMBL/GenBank/DDBJ databases">
        <authorList>
            <person name="Peeters C."/>
        </authorList>
    </citation>
    <scope>NUCLEOTIDE SEQUENCE [LARGE SCALE GENOMIC DNA]</scope>
    <source>
        <strain evidence="2 3">LMG 19083</strain>
    </source>
</reference>
<dbReference type="EMBL" id="CATZBU010000019">
    <property type="protein sequence ID" value="CAJ0808262.1"/>
    <property type="molecule type" value="Genomic_DNA"/>
</dbReference>
<proteinExistence type="predicted"/>
<comment type="caution">
    <text evidence="2">The sequence shown here is derived from an EMBL/GenBank/DDBJ whole genome shotgun (WGS) entry which is preliminary data.</text>
</comment>
<evidence type="ECO:0000313" key="3">
    <source>
        <dbReference type="Proteomes" id="UP001189813"/>
    </source>
</evidence>
<name>A0ABN9JDP2_9RALS</name>
<keyword evidence="3" id="KW-1185">Reference proteome</keyword>
<feature type="compositionally biased region" description="Polar residues" evidence="1">
    <location>
        <begin position="462"/>
        <end position="472"/>
    </location>
</feature>
<dbReference type="Proteomes" id="UP001189813">
    <property type="component" value="Unassembled WGS sequence"/>
</dbReference>
<accession>A0ABN9JDP2</accession>
<evidence type="ECO:0000256" key="1">
    <source>
        <dbReference type="SAM" id="MobiDB-lite"/>
    </source>
</evidence>
<organism evidence="2 3">
    <name type="scientific">Ralstonia psammae</name>
    <dbReference type="NCBI Taxonomy" id="3058598"/>
    <lineage>
        <taxon>Bacteria</taxon>
        <taxon>Pseudomonadati</taxon>
        <taxon>Pseudomonadota</taxon>
        <taxon>Betaproteobacteria</taxon>
        <taxon>Burkholderiales</taxon>
        <taxon>Burkholderiaceae</taxon>
        <taxon>Ralstonia</taxon>
    </lineage>
</organism>
<feature type="region of interest" description="Disordered" evidence="1">
    <location>
        <begin position="1"/>
        <end position="25"/>
    </location>
</feature>
<feature type="region of interest" description="Disordered" evidence="1">
    <location>
        <begin position="412"/>
        <end position="472"/>
    </location>
</feature>
<sequence>MRINGNHISEQKIQSSVAPGTDTQHQTLTRRLVNIGSKVWDSFAALGGGSTSHLTAQSPGVGDDALQRGGHATAATRTLEESVGINSERPAVPNRLFPRKPLVTKAAPNTANAAGIDSPQGEPQRLNKLFPDWLYRGGSAPPTLTGSSPSAPSADKTYSYNGARDADPFRKNLLFGQFVELAWDSGLSVPVPPSPGIGNAASQRELHKTAATGALAEFVENREGAAHAAPNRLFPHKALVPKAALNAANVAGIDNPLVAPQRLNKLFPDWQYHGGTAGPSPIDSVPPAPSVGRTHDFNGTRNADQLRKNLLFGQFVEQAQDGGLSVPVPRSLGTGNTAPPRGRHPTPTAGALAESIGSQERAAYAAPNRLFPHKELLAKTAPLDSPVSPVLNHDVTQDAARRHEKVSRLFREYTTPTPASHALSEGSMGQDGKAYSAEKSVSPPMRAGAAQTEHGAPPNKLFPSTNSQQLGR</sequence>
<feature type="region of interest" description="Disordered" evidence="1">
    <location>
        <begin position="51"/>
        <end position="71"/>
    </location>
</feature>